<dbReference type="RefSeq" id="WP_317794997.1">
    <property type="nucleotide sequence ID" value="NZ_AP028461.1"/>
</dbReference>
<proteinExistence type="predicted"/>
<protein>
    <submittedName>
        <fullName evidence="2">Uncharacterized protein</fullName>
    </submittedName>
</protein>
<name>A0ABW4ABV7_9ACTN</name>
<organism evidence="2 3">
    <name type="scientific">Actinoplanes sichuanensis</name>
    <dbReference type="NCBI Taxonomy" id="512349"/>
    <lineage>
        <taxon>Bacteria</taxon>
        <taxon>Bacillati</taxon>
        <taxon>Actinomycetota</taxon>
        <taxon>Actinomycetes</taxon>
        <taxon>Micromonosporales</taxon>
        <taxon>Micromonosporaceae</taxon>
        <taxon>Actinoplanes</taxon>
    </lineage>
</organism>
<dbReference type="EMBL" id="JBHTMK010000029">
    <property type="protein sequence ID" value="MFD1367710.1"/>
    <property type="molecule type" value="Genomic_DNA"/>
</dbReference>
<evidence type="ECO:0000313" key="3">
    <source>
        <dbReference type="Proteomes" id="UP001597183"/>
    </source>
</evidence>
<evidence type="ECO:0000313" key="2">
    <source>
        <dbReference type="EMBL" id="MFD1367710.1"/>
    </source>
</evidence>
<evidence type="ECO:0000256" key="1">
    <source>
        <dbReference type="SAM" id="MobiDB-lite"/>
    </source>
</evidence>
<keyword evidence="3" id="KW-1185">Reference proteome</keyword>
<gene>
    <name evidence="2" type="ORF">ACFQ5G_20340</name>
</gene>
<accession>A0ABW4ABV7</accession>
<feature type="region of interest" description="Disordered" evidence="1">
    <location>
        <begin position="66"/>
        <end position="101"/>
    </location>
</feature>
<reference evidence="3" key="1">
    <citation type="journal article" date="2019" name="Int. J. Syst. Evol. Microbiol.">
        <title>The Global Catalogue of Microorganisms (GCM) 10K type strain sequencing project: providing services to taxonomists for standard genome sequencing and annotation.</title>
        <authorList>
            <consortium name="The Broad Institute Genomics Platform"/>
            <consortium name="The Broad Institute Genome Sequencing Center for Infectious Disease"/>
            <person name="Wu L."/>
            <person name="Ma J."/>
        </authorList>
    </citation>
    <scope>NUCLEOTIDE SEQUENCE [LARGE SCALE GENOMIC DNA]</scope>
    <source>
        <strain evidence="3">CCM 7526</strain>
    </source>
</reference>
<sequence length="235" mass="25697">MSSLNRAVNQEAVAARRARIDAVLARRSGFVAPETTAAALRFAADYARVNLLTYLYDALDAPAADAEVPETNRERARRGAALSGSDREPGSLGDLFEAPTGERGPCAETWEQMWSDQWLLDGLEHSYTLAEAVLAGDLDTLEIIAGVPLVDAITDRLLAFGDIDNQVLSLASDAYRERLGDHEPTFDPELIVDMTAPLYALPTLLQEARHDWTETERLALVIAGLASIEWTTPQF</sequence>
<comment type="caution">
    <text evidence="2">The sequence shown here is derived from an EMBL/GenBank/DDBJ whole genome shotgun (WGS) entry which is preliminary data.</text>
</comment>
<dbReference type="Proteomes" id="UP001597183">
    <property type="component" value="Unassembled WGS sequence"/>
</dbReference>